<organism evidence="3">
    <name type="scientific">Haemonchus placei</name>
    <name type="common">Barber's pole worm</name>
    <dbReference type="NCBI Taxonomy" id="6290"/>
    <lineage>
        <taxon>Eukaryota</taxon>
        <taxon>Metazoa</taxon>
        <taxon>Ecdysozoa</taxon>
        <taxon>Nematoda</taxon>
        <taxon>Chromadorea</taxon>
        <taxon>Rhabditida</taxon>
        <taxon>Rhabditina</taxon>
        <taxon>Rhabditomorpha</taxon>
        <taxon>Strongyloidea</taxon>
        <taxon>Trichostrongylidae</taxon>
        <taxon>Haemonchus</taxon>
    </lineage>
</organism>
<reference evidence="3" key="1">
    <citation type="submission" date="2017-02" db="UniProtKB">
        <authorList>
            <consortium name="WormBaseParasite"/>
        </authorList>
    </citation>
    <scope>IDENTIFICATION</scope>
</reference>
<proteinExistence type="predicted"/>
<dbReference type="Proteomes" id="UP000268014">
    <property type="component" value="Unassembled WGS sequence"/>
</dbReference>
<accession>A0A0N4XAV9</accession>
<evidence type="ECO:0000313" key="3">
    <source>
        <dbReference type="WBParaSite" id="HPLM_0002150401-mRNA-1"/>
    </source>
</evidence>
<keyword evidence="2" id="KW-1185">Reference proteome</keyword>
<dbReference type="OrthoDB" id="10009287at2759"/>
<dbReference type="AlphaFoldDB" id="A0A0N4XAV9"/>
<evidence type="ECO:0000313" key="1">
    <source>
        <dbReference type="EMBL" id="VDO90260.1"/>
    </source>
</evidence>
<gene>
    <name evidence="1" type="ORF">HPLM_LOCUS21493</name>
</gene>
<protein>
    <submittedName>
        <fullName evidence="1 3">Uncharacterized protein</fullName>
    </submittedName>
</protein>
<evidence type="ECO:0000313" key="2">
    <source>
        <dbReference type="Proteomes" id="UP000268014"/>
    </source>
</evidence>
<name>A0A0N4XAV9_HAEPC</name>
<dbReference type="EMBL" id="UZAF01023510">
    <property type="protein sequence ID" value="VDO90260.1"/>
    <property type="molecule type" value="Genomic_DNA"/>
</dbReference>
<reference evidence="1 2" key="2">
    <citation type="submission" date="2018-11" db="EMBL/GenBank/DDBJ databases">
        <authorList>
            <consortium name="Pathogen Informatics"/>
        </authorList>
    </citation>
    <scope>NUCLEOTIDE SEQUENCE [LARGE SCALE GENOMIC DNA]</scope>
    <source>
        <strain evidence="1 2">MHpl1</strain>
    </source>
</reference>
<sequence length="88" mass="9932">MSFMLLESAKAESYNQLLRLGSRSRRCARDMVAEGPKQLCVVRPDYAGNVNRQHLGNAFKWKESKKSAMEIANTTDSEQISRATPSLR</sequence>
<dbReference type="WBParaSite" id="HPLM_0002150401-mRNA-1">
    <property type="protein sequence ID" value="HPLM_0002150401-mRNA-1"/>
    <property type="gene ID" value="HPLM_0002150401"/>
</dbReference>